<protein>
    <submittedName>
        <fullName evidence="2">Uncharacterized protein</fullName>
    </submittedName>
</protein>
<accession>A0A225M205</accession>
<organism evidence="2 3">
    <name type="scientific">Candidimonas nitroreducens</name>
    <dbReference type="NCBI Taxonomy" id="683354"/>
    <lineage>
        <taxon>Bacteria</taxon>
        <taxon>Pseudomonadati</taxon>
        <taxon>Pseudomonadota</taxon>
        <taxon>Betaproteobacteria</taxon>
        <taxon>Burkholderiales</taxon>
        <taxon>Alcaligenaceae</taxon>
        <taxon>Candidimonas</taxon>
    </lineage>
</organism>
<dbReference type="EMBL" id="NJIH01000020">
    <property type="protein sequence ID" value="OWT53581.1"/>
    <property type="molecule type" value="Genomic_DNA"/>
</dbReference>
<sequence length="169" mass="17815">MGAAGVGAAAFASVGLACGPQAAACLLVPTAAWLGLRRPWRSPWQRAHLELHPVHGWMLQRGNERRRLRLVLAWPSSGWLTLRFASAAPADSHESASKQGRGAKPRAAAATGRGGAISPSLDCGSGSKENMLDLTVWKPALPADDWRRLRLSLVCLPAQPAAWAEGGAS</sequence>
<feature type="compositionally biased region" description="Low complexity" evidence="1">
    <location>
        <begin position="100"/>
        <end position="111"/>
    </location>
</feature>
<dbReference type="AlphaFoldDB" id="A0A225M205"/>
<evidence type="ECO:0000256" key="1">
    <source>
        <dbReference type="SAM" id="MobiDB-lite"/>
    </source>
</evidence>
<name>A0A225M205_9BURK</name>
<feature type="region of interest" description="Disordered" evidence="1">
    <location>
        <begin position="91"/>
        <end position="122"/>
    </location>
</feature>
<proteinExistence type="predicted"/>
<keyword evidence="3" id="KW-1185">Reference proteome</keyword>
<gene>
    <name evidence="2" type="ORF">CEY11_24295</name>
</gene>
<dbReference type="Proteomes" id="UP000214603">
    <property type="component" value="Unassembled WGS sequence"/>
</dbReference>
<comment type="caution">
    <text evidence="2">The sequence shown here is derived from an EMBL/GenBank/DDBJ whole genome shotgun (WGS) entry which is preliminary data.</text>
</comment>
<evidence type="ECO:0000313" key="2">
    <source>
        <dbReference type="EMBL" id="OWT53581.1"/>
    </source>
</evidence>
<reference evidence="3" key="1">
    <citation type="submission" date="2017-06" db="EMBL/GenBank/DDBJ databases">
        <title>Herbaspirillum phytohormonus sp. nov., isolated from the root nodule of Robinia pseudoacacia in lead-zinc mine.</title>
        <authorList>
            <person name="Fan M."/>
            <person name="Lin Y."/>
        </authorList>
    </citation>
    <scope>NUCLEOTIDE SEQUENCE [LARGE SCALE GENOMIC DNA]</scope>
    <source>
        <strain evidence="3">SC-089</strain>
    </source>
</reference>
<evidence type="ECO:0000313" key="3">
    <source>
        <dbReference type="Proteomes" id="UP000214603"/>
    </source>
</evidence>